<dbReference type="Pfam" id="PF13480">
    <property type="entry name" value="Acetyltransf_6"/>
    <property type="match status" value="1"/>
</dbReference>
<dbReference type="InterPro" id="IPR038740">
    <property type="entry name" value="BioF2-like_GNAT_dom"/>
</dbReference>
<accession>A0A8G1ZHB4</accession>
<dbReference type="AlphaFoldDB" id="A0A8G1ZHB4"/>
<organism evidence="2 3">
    <name type="scientific">Sphingobium cupriresistens</name>
    <dbReference type="NCBI Taxonomy" id="1132417"/>
    <lineage>
        <taxon>Bacteria</taxon>
        <taxon>Pseudomonadati</taxon>
        <taxon>Pseudomonadota</taxon>
        <taxon>Alphaproteobacteria</taxon>
        <taxon>Sphingomonadales</taxon>
        <taxon>Sphingomonadaceae</taxon>
        <taxon>Sphingobium</taxon>
    </lineage>
</organism>
<dbReference type="InterPro" id="IPR016181">
    <property type="entry name" value="Acyl_CoA_acyltransferase"/>
</dbReference>
<proteinExistence type="predicted"/>
<protein>
    <submittedName>
        <fullName evidence="2">GNAT family N-acetyltransferase</fullName>
    </submittedName>
</protein>
<dbReference type="RefSeq" id="WP_129926711.1">
    <property type="nucleotide sequence ID" value="NZ_SEOO01000017.1"/>
</dbReference>
<keyword evidence="2" id="KW-0808">Transferase</keyword>
<name>A0A8G1ZHB4_9SPHN</name>
<evidence type="ECO:0000313" key="3">
    <source>
        <dbReference type="Proteomes" id="UP000291572"/>
    </source>
</evidence>
<reference evidence="2 3" key="1">
    <citation type="submission" date="2019-02" db="EMBL/GenBank/DDBJ databases">
        <authorList>
            <person name="Feng G."/>
        </authorList>
    </citation>
    <scope>NUCLEOTIDE SEQUENCE [LARGE SCALE GENOMIC DNA]</scope>
    <source>
        <strain evidence="2 3">CCTCC AB 2011146</strain>
    </source>
</reference>
<sequence length="378" mass="41633">MDMASHPKPPAPVPDLTGQGQRERWLALALDAAEVNAFYAPDMLTAAIDHLAGDGNVHLIEARDGDMAIGLLPVVCKPRHGRLPIGCVANWMHDHCFFGAPMIRRGHEVAAWRSFLAQLEAAPWARGFLHLEALDAAGANAAALEALCVEQRRRRLEIHRYDRAMLRSDLTGDAYWETQIRSKKRKELRRLQKRLAEMGAVETRQLTDGAELARWCGDFLALEASGWKGQEGTALECKPADAAFFRAACAAAFDAGRLHMLRIDLDDRAIAMLVNFRHGEGAFSFKIAFDETLGRFSPGVLIEIANLNAVQADPTIGWMDSCAAPDHPMIDSLWAERRTIVQYRIALHGAGIARMQRSAAFTLANGVEAIARKLKGQA</sequence>
<evidence type="ECO:0000259" key="1">
    <source>
        <dbReference type="Pfam" id="PF13480"/>
    </source>
</evidence>
<evidence type="ECO:0000313" key="2">
    <source>
        <dbReference type="EMBL" id="RYM10533.1"/>
    </source>
</evidence>
<feature type="domain" description="BioF2-like acetyltransferase" evidence="1">
    <location>
        <begin position="182"/>
        <end position="303"/>
    </location>
</feature>
<comment type="caution">
    <text evidence="2">The sequence shown here is derived from an EMBL/GenBank/DDBJ whole genome shotgun (WGS) entry which is preliminary data.</text>
</comment>
<dbReference type="OrthoDB" id="213519at2"/>
<gene>
    <name evidence="2" type="ORF">EWH12_11815</name>
</gene>
<dbReference type="EMBL" id="SEOO01000017">
    <property type="protein sequence ID" value="RYM10533.1"/>
    <property type="molecule type" value="Genomic_DNA"/>
</dbReference>
<dbReference type="SUPFAM" id="SSF55729">
    <property type="entry name" value="Acyl-CoA N-acyltransferases (Nat)"/>
    <property type="match status" value="1"/>
</dbReference>
<dbReference type="Proteomes" id="UP000291572">
    <property type="component" value="Unassembled WGS sequence"/>
</dbReference>
<dbReference type="GO" id="GO:0016740">
    <property type="term" value="F:transferase activity"/>
    <property type="evidence" value="ECO:0007669"/>
    <property type="project" value="UniProtKB-KW"/>
</dbReference>